<dbReference type="GO" id="GO:0004198">
    <property type="term" value="F:calcium-dependent cysteine-type endopeptidase activity"/>
    <property type="evidence" value="ECO:0007669"/>
    <property type="project" value="InterPro"/>
</dbReference>
<sequence length="545" mass="60192">MASSKPEQPDSPPKHLHVGAINPFALVEAILGRKVDWDEAATPLLLSSILQTDYEELFDMRFNSVLYAGSRLNERGDAAELIPTKDMHTLTEHDLVTPDFSRVEKLGDLADMGLKDLQDIKVKHAIMSNGNLRLTLEPRTLGKTLRSSQVTTTLRELCTPYRMHKKEEWTPPNGSWVDISACYRQDATMFTNPVQGAVANSWLIAALMSVAWSDPATIEHCSRRSSSSTPSPSTSSAYPPSSFSSYASSPSPSMNLCTDCRAGFQNASYLGSPSSAWHGAGGWYSGQSQSQSQSQSHIQGHDHRHKAGECSLSVKLYSKGGDMDAPTSTVTVNCELPTNNSSSLLMYCRPSSMDVMRPAWQRVWGGDIWPALYEKAFAKWLTSSSSSSSSEQQHQHPDLTQTSYGDPVKAMAQLTDKEPQYFFTARRRAQDLLGLVRTHSFNLRTIYPTVAWTRPTDATFRGCTLVGNMAYSVLGWAAPQERKQYVILRHPWGVTEPEGVTSYPGLVAAVDAKFWPPIELVDRNGVFAIEKAVFKEYFAGMGVAK</sequence>
<proteinExistence type="predicted"/>
<feature type="region of interest" description="Disordered" evidence="2">
    <location>
        <begin position="221"/>
        <end position="242"/>
    </location>
</feature>
<reference evidence="4 5" key="1">
    <citation type="submission" date="2018-04" db="EMBL/GenBank/DDBJ databases">
        <authorList>
            <person name="Huttner S."/>
            <person name="Dainat J."/>
        </authorList>
    </citation>
    <scope>NUCLEOTIDE SEQUENCE [LARGE SCALE GENOMIC DNA]</scope>
</reference>
<name>A0A3S4AKP1_9PEZI</name>
<dbReference type="InterPro" id="IPR001300">
    <property type="entry name" value="Peptidase_C2_calpain_cat"/>
</dbReference>
<accession>A0A3S4AKP1</accession>
<dbReference type="GO" id="GO:0006508">
    <property type="term" value="P:proteolysis"/>
    <property type="evidence" value="ECO:0007669"/>
    <property type="project" value="InterPro"/>
</dbReference>
<feature type="domain" description="Calpain catalytic" evidence="3">
    <location>
        <begin position="328"/>
        <end position="545"/>
    </location>
</feature>
<evidence type="ECO:0000259" key="3">
    <source>
        <dbReference type="PROSITE" id="PS50203"/>
    </source>
</evidence>
<dbReference type="EMBL" id="OUUZ01000001">
    <property type="protein sequence ID" value="SPQ19866.1"/>
    <property type="molecule type" value="Genomic_DNA"/>
</dbReference>
<organism evidence="4 5">
    <name type="scientific">Thermothielavioides terrestris</name>
    <dbReference type="NCBI Taxonomy" id="2587410"/>
    <lineage>
        <taxon>Eukaryota</taxon>
        <taxon>Fungi</taxon>
        <taxon>Dikarya</taxon>
        <taxon>Ascomycota</taxon>
        <taxon>Pezizomycotina</taxon>
        <taxon>Sordariomycetes</taxon>
        <taxon>Sordariomycetidae</taxon>
        <taxon>Sordariales</taxon>
        <taxon>Chaetomiaceae</taxon>
        <taxon>Thermothielavioides</taxon>
    </lineage>
</organism>
<evidence type="ECO:0000313" key="4">
    <source>
        <dbReference type="EMBL" id="SPQ19866.1"/>
    </source>
</evidence>
<dbReference type="InterPro" id="IPR038765">
    <property type="entry name" value="Papain-like_cys_pep_sf"/>
</dbReference>
<protein>
    <submittedName>
        <fullName evidence="4">0ecc612e-7f55-4799-a821-48e090405e89</fullName>
    </submittedName>
</protein>
<dbReference type="SUPFAM" id="SSF54001">
    <property type="entry name" value="Cysteine proteinases"/>
    <property type="match status" value="1"/>
</dbReference>
<evidence type="ECO:0000256" key="1">
    <source>
        <dbReference type="PROSITE-ProRule" id="PRU00239"/>
    </source>
</evidence>
<evidence type="ECO:0000313" key="5">
    <source>
        <dbReference type="Proteomes" id="UP000289323"/>
    </source>
</evidence>
<dbReference type="AlphaFoldDB" id="A0A3S4AKP1"/>
<evidence type="ECO:0000256" key="2">
    <source>
        <dbReference type="SAM" id="MobiDB-lite"/>
    </source>
</evidence>
<feature type="compositionally biased region" description="Low complexity" evidence="2">
    <location>
        <begin position="224"/>
        <end position="242"/>
    </location>
</feature>
<comment type="caution">
    <text evidence="1">Lacks conserved residue(s) required for the propagation of feature annotation.</text>
</comment>
<dbReference type="Proteomes" id="UP000289323">
    <property type="component" value="Unassembled WGS sequence"/>
</dbReference>
<gene>
    <name evidence="4" type="ORF">TT172_LOCUS2285</name>
</gene>
<dbReference type="Pfam" id="PF00648">
    <property type="entry name" value="Peptidase_C2"/>
    <property type="match status" value="1"/>
</dbReference>
<dbReference type="PROSITE" id="PS50203">
    <property type="entry name" value="CALPAIN_CAT"/>
    <property type="match status" value="1"/>
</dbReference>